<accession>X8CHS2</accession>
<dbReference type="AlphaFoldDB" id="X8CHS2"/>
<organism evidence="1">
    <name type="scientific">Mycobacterium xenopi 4042</name>
    <dbReference type="NCBI Taxonomy" id="1299334"/>
    <lineage>
        <taxon>Bacteria</taxon>
        <taxon>Bacillati</taxon>
        <taxon>Actinomycetota</taxon>
        <taxon>Actinomycetes</taxon>
        <taxon>Mycobacteriales</taxon>
        <taxon>Mycobacteriaceae</taxon>
        <taxon>Mycobacterium</taxon>
    </lineage>
</organism>
<reference evidence="1" key="1">
    <citation type="submission" date="2014-01" db="EMBL/GenBank/DDBJ databases">
        <authorList>
            <person name="Brown-Elliot B."/>
            <person name="Wallace R."/>
            <person name="Lenaerts A."/>
            <person name="Ordway D."/>
            <person name="DeGroote M.A."/>
            <person name="Parker T."/>
            <person name="Sizemore C."/>
            <person name="Tallon L.J."/>
            <person name="Sadzewicz L.K."/>
            <person name="Sengamalay N."/>
            <person name="Fraser C.M."/>
            <person name="Hine E."/>
            <person name="Shefchek K.A."/>
            <person name="Das S.P."/>
            <person name="Tettelin H."/>
        </authorList>
    </citation>
    <scope>NUCLEOTIDE SEQUENCE [LARGE SCALE GENOMIC DNA]</scope>
    <source>
        <strain evidence="1">4042</strain>
    </source>
</reference>
<dbReference type="PATRIC" id="fig|1299334.3.peg.3137"/>
<protein>
    <submittedName>
        <fullName evidence="1">Uncharacterized protein</fullName>
    </submittedName>
</protein>
<evidence type="ECO:0000313" key="1">
    <source>
        <dbReference type="EMBL" id="EUA54815.1"/>
    </source>
</evidence>
<sequence length="59" mass="6538">MTDLTPDDVRRWDAAAVLKVFQVATNRATTLACSGRTWVRQVSCSPTGRARQARRFTAA</sequence>
<gene>
    <name evidence="1" type="ORF">I553_1325</name>
</gene>
<comment type="caution">
    <text evidence="1">The sequence shown here is derived from an EMBL/GenBank/DDBJ whole genome shotgun (WGS) entry which is preliminary data.</text>
</comment>
<dbReference type="EMBL" id="JAOB01000032">
    <property type="protein sequence ID" value="EUA54815.1"/>
    <property type="molecule type" value="Genomic_DNA"/>
</dbReference>
<proteinExistence type="predicted"/>
<name>X8CHS2_MYCXE</name>